<dbReference type="EMBL" id="CCAZ020000001">
    <property type="protein sequence ID" value="CEG09215.1"/>
    <property type="molecule type" value="Genomic_DNA"/>
</dbReference>
<dbReference type="PANTHER" id="PTHR38592">
    <property type="entry name" value="BLL4819 PROTEIN"/>
    <property type="match status" value="1"/>
</dbReference>
<protein>
    <submittedName>
        <fullName evidence="2">OpgC protein</fullName>
    </submittedName>
</protein>
<dbReference type="RefSeq" id="WP_002715970.1">
    <property type="nucleotide sequence ID" value="NZ_CCAZ020000001.1"/>
</dbReference>
<evidence type="ECO:0000313" key="2">
    <source>
        <dbReference type="EMBL" id="CEG09215.1"/>
    </source>
</evidence>
<keyword evidence="4" id="KW-1185">Reference proteome</keyword>
<dbReference type="PANTHER" id="PTHR38592:SF3">
    <property type="entry name" value="BLL4819 PROTEIN"/>
    <property type="match status" value="1"/>
</dbReference>
<dbReference type="Pfam" id="PF10129">
    <property type="entry name" value="OpgC_C"/>
    <property type="match status" value="1"/>
</dbReference>
<name>A0A090MPA4_AFIFE</name>
<feature type="transmembrane region" description="Helical" evidence="1">
    <location>
        <begin position="354"/>
        <end position="374"/>
    </location>
</feature>
<feature type="transmembrane region" description="Helical" evidence="1">
    <location>
        <begin position="186"/>
        <end position="203"/>
    </location>
</feature>
<feature type="transmembrane region" description="Helical" evidence="1">
    <location>
        <begin position="289"/>
        <end position="308"/>
    </location>
</feature>
<feature type="transmembrane region" description="Helical" evidence="1">
    <location>
        <begin position="329"/>
        <end position="348"/>
    </location>
</feature>
<sequence length="404" mass="45707">MVIIGSHGTGQAMQKFSDLGEKQRDLRLDLFRGLANWLIFLGHVPDSLLTWFTSRNYGFSDGADLFVFISGYTATLVYSRMMIKRGFVVGATRLWKRAWQLYVAQMLLFLFYTATIHYVAHQWDLGHLMDQFNVAGLMDDPVDTLVQAMTLRFKPLNLDVLPLYIVLMSAFPFALWLLLRWPDMTMLGSVALYFVARRFQWNLTSYPRGYWYFDPFTWQLLFMLGGWLALSGGRRLQRIASSPIAMIGSVTFVVFALLVTLSDSLPALQPLVPIELRVLFVPNEKTYLAPYRVVHLLALLVLAVNLVPRNWPALTWPLLRPLIKCGQQSLEVFCVGIFLSFVAHLVLITTSDGVIVELIVGTCGILIMVAVAYYRSWSKEIDRPASGDGSIRPGCRTCGRTACP</sequence>
<keyword evidence="1" id="KW-1133">Transmembrane helix</keyword>
<dbReference type="PIRSF" id="PIRSF028704">
    <property type="entry name" value="UPC028704"/>
    <property type="match status" value="1"/>
</dbReference>
<evidence type="ECO:0000313" key="3">
    <source>
        <dbReference type="EMBL" id="SUU85145.1"/>
    </source>
</evidence>
<dbReference type="Proteomes" id="UP000035762">
    <property type="component" value="Unassembled WGS sequence"/>
</dbReference>
<keyword evidence="1" id="KW-0812">Transmembrane</keyword>
<feature type="transmembrane region" description="Helical" evidence="1">
    <location>
        <begin position="99"/>
        <end position="120"/>
    </location>
</feature>
<proteinExistence type="predicted"/>
<dbReference type="InterPro" id="IPR014550">
    <property type="entry name" value="UCP028704_OpgC"/>
</dbReference>
<feature type="transmembrane region" description="Helical" evidence="1">
    <location>
        <begin position="209"/>
        <end position="230"/>
    </location>
</feature>
<gene>
    <name evidence="2" type="ORF">BN961_02638</name>
    <name evidence="3" type="ORF">NCTC12722_02354</name>
</gene>
<dbReference type="Proteomes" id="UP000254343">
    <property type="component" value="Unassembled WGS sequence"/>
</dbReference>
<reference evidence="3 5" key="2">
    <citation type="submission" date="2018-06" db="EMBL/GenBank/DDBJ databases">
        <authorList>
            <consortium name="Pathogen Informatics"/>
            <person name="Doyle S."/>
        </authorList>
    </citation>
    <scope>NUCLEOTIDE SEQUENCE [LARGE SCALE GENOMIC DNA]</scope>
    <source>
        <strain evidence="3 5">NCTC12722</strain>
    </source>
</reference>
<evidence type="ECO:0000256" key="1">
    <source>
        <dbReference type="SAM" id="Phobius"/>
    </source>
</evidence>
<feature type="transmembrane region" description="Helical" evidence="1">
    <location>
        <begin position="161"/>
        <end position="179"/>
    </location>
</feature>
<feature type="transmembrane region" description="Helical" evidence="1">
    <location>
        <begin position="58"/>
        <end position="78"/>
    </location>
</feature>
<evidence type="ECO:0000313" key="5">
    <source>
        <dbReference type="Proteomes" id="UP000254343"/>
    </source>
</evidence>
<feature type="transmembrane region" description="Helical" evidence="1">
    <location>
        <begin position="34"/>
        <end position="52"/>
    </location>
</feature>
<accession>A0A090MPA4</accession>
<dbReference type="EMBL" id="UIGB01000001">
    <property type="protein sequence ID" value="SUU85145.1"/>
    <property type="molecule type" value="Genomic_DNA"/>
</dbReference>
<evidence type="ECO:0000313" key="4">
    <source>
        <dbReference type="Proteomes" id="UP000035762"/>
    </source>
</evidence>
<reference evidence="2 4" key="1">
    <citation type="journal article" date="2014" name="Genome Announc.">
        <title>Genome Sequence of Afipia felis Strain 76713, Isolated in Hospital Water Using an Amoeba Co-Culture Procedure.</title>
        <authorList>
            <person name="Benamar S."/>
            <person name="La Scola B."/>
            <person name="Croce O."/>
        </authorList>
    </citation>
    <scope>NUCLEOTIDE SEQUENCE [LARGE SCALE GENOMIC DNA]</scope>
    <source>
        <strain evidence="2 4">76713</strain>
    </source>
</reference>
<dbReference type="STRING" id="1035.BN961_02638"/>
<feature type="transmembrane region" description="Helical" evidence="1">
    <location>
        <begin position="242"/>
        <end position="261"/>
    </location>
</feature>
<dbReference type="AlphaFoldDB" id="A0A090MPA4"/>
<organism evidence="2 4">
    <name type="scientific">Afipia felis</name>
    <name type="common">Cat scratch disease bacillus</name>
    <dbReference type="NCBI Taxonomy" id="1035"/>
    <lineage>
        <taxon>Bacteria</taxon>
        <taxon>Pseudomonadati</taxon>
        <taxon>Pseudomonadota</taxon>
        <taxon>Alphaproteobacteria</taxon>
        <taxon>Hyphomicrobiales</taxon>
        <taxon>Nitrobacteraceae</taxon>
        <taxon>Afipia</taxon>
    </lineage>
</organism>
<keyword evidence="1" id="KW-0472">Membrane</keyword>